<organism evidence="1 2">
    <name type="scientific">Pyxicephalus adspersus</name>
    <name type="common">African bullfrog</name>
    <dbReference type="NCBI Taxonomy" id="30357"/>
    <lineage>
        <taxon>Eukaryota</taxon>
        <taxon>Metazoa</taxon>
        <taxon>Chordata</taxon>
        <taxon>Craniata</taxon>
        <taxon>Vertebrata</taxon>
        <taxon>Euteleostomi</taxon>
        <taxon>Amphibia</taxon>
        <taxon>Batrachia</taxon>
        <taxon>Anura</taxon>
        <taxon>Neobatrachia</taxon>
        <taxon>Ranoidea</taxon>
        <taxon>Pyxicephalidae</taxon>
        <taxon>Pyxicephalinae</taxon>
        <taxon>Pyxicephalus</taxon>
    </lineage>
</organism>
<reference evidence="1" key="1">
    <citation type="thesis" date="2020" institute="ProQuest LLC" country="789 East Eisenhower Parkway, Ann Arbor, MI, USA">
        <title>Comparative Genomics and Chromosome Evolution.</title>
        <authorList>
            <person name="Mudd A.B."/>
        </authorList>
    </citation>
    <scope>NUCLEOTIDE SEQUENCE</scope>
    <source>
        <strain evidence="1">1538</strain>
        <tissue evidence="1">Blood</tissue>
    </source>
</reference>
<evidence type="ECO:0000313" key="1">
    <source>
        <dbReference type="EMBL" id="DBA18021.1"/>
    </source>
</evidence>
<protein>
    <submittedName>
        <fullName evidence="1">Uncharacterized protein</fullName>
    </submittedName>
</protein>
<gene>
    <name evidence="1" type="ORF">GDO54_016318</name>
</gene>
<dbReference type="Proteomes" id="UP001181693">
    <property type="component" value="Unassembled WGS sequence"/>
</dbReference>
<evidence type="ECO:0000313" key="2">
    <source>
        <dbReference type="Proteomes" id="UP001181693"/>
    </source>
</evidence>
<dbReference type="EMBL" id="DYDO01000009">
    <property type="protein sequence ID" value="DBA18021.1"/>
    <property type="molecule type" value="Genomic_DNA"/>
</dbReference>
<proteinExistence type="predicted"/>
<sequence length="143" mass="16570">MKKKREKGIGSIRTDIDNNEICPTYHMWQIIAKWISLLLSMQRWTCAMTLNARTALLHIPNPHSDAGKHWLAMCRFGKLRWDRTGFMETTSPYENHFAYQVPYSKNRQHSYDKVMAPGESTVALCFSKHPQQRSLSVSIAISE</sequence>
<dbReference type="AlphaFoldDB" id="A0AAV3A125"/>
<name>A0AAV3A125_PYXAD</name>
<keyword evidence="2" id="KW-1185">Reference proteome</keyword>
<comment type="caution">
    <text evidence="1">The sequence shown here is derived from an EMBL/GenBank/DDBJ whole genome shotgun (WGS) entry which is preliminary data.</text>
</comment>
<accession>A0AAV3A125</accession>